<feature type="signal peptide" evidence="1">
    <location>
        <begin position="1"/>
        <end position="21"/>
    </location>
</feature>
<dbReference type="EMBL" id="JAULSW010000002">
    <property type="protein sequence ID" value="KAK3389268.1"/>
    <property type="molecule type" value="Genomic_DNA"/>
</dbReference>
<gene>
    <name evidence="2" type="ORF">B0H63DRAFT_463297</name>
</gene>
<sequence length="460" mass="50000">MISLAPILLGSIGSIPGLATAFGTINDPYVIGQHNEHELITRLAFRCPDGQKSDGYCFEPRSLDQLAGYHQEVAGIQIPVLGFNGAVGAPDTLDPMPEDSEAHCDDADYIDIPGYPQSRADATAKLQECVDHLRARFRQALGSAEDLLDDKKRIRRDMVGLSNLFGGDCFFAFPPLQVNHMGRAKCNVIEGFGRALHGVQDFYSHSNWVDTPDLTRPIGITNPPGLERTDIAPFFDLRTSGPIPEDKIPVNLTTGCFVIADRTPGTGNCEGRVTHNTLHKDYGHIYLNGTFGEIGDSPRAQAVPENFHMAVKLAIQASRDTWSDLREELRHRFGEEKGDLIICSLVRDDPVVDCRHPTSANTLKGDGTWQANMVVEVEKVAVENITATIEDTEPEPVAVVIDLGKSAKVVEDPASATMDVPGTGAESDIKDALSVDIEVVPEEEAETLVDQGQKILAAIK</sequence>
<reference evidence="2" key="2">
    <citation type="submission" date="2023-06" db="EMBL/GenBank/DDBJ databases">
        <authorList>
            <consortium name="Lawrence Berkeley National Laboratory"/>
            <person name="Haridas S."/>
            <person name="Hensen N."/>
            <person name="Bonometti L."/>
            <person name="Westerberg I."/>
            <person name="Brannstrom I.O."/>
            <person name="Guillou S."/>
            <person name="Cros-Aarteil S."/>
            <person name="Calhoun S."/>
            <person name="Kuo A."/>
            <person name="Mondo S."/>
            <person name="Pangilinan J."/>
            <person name="Riley R."/>
            <person name="LaButti K."/>
            <person name="Andreopoulos B."/>
            <person name="Lipzen A."/>
            <person name="Chen C."/>
            <person name="Yanf M."/>
            <person name="Daum C."/>
            <person name="Ng V."/>
            <person name="Clum A."/>
            <person name="Steindorff A."/>
            <person name="Ohm R."/>
            <person name="Martin F."/>
            <person name="Silar P."/>
            <person name="Natvig D."/>
            <person name="Lalanne C."/>
            <person name="Gautier V."/>
            <person name="Ament-velasquez S.L."/>
            <person name="Kruys A."/>
            <person name="Hutchinson M.I."/>
            <person name="Powell A.J."/>
            <person name="Barry K."/>
            <person name="Miller A.N."/>
            <person name="Grigoriev I.V."/>
            <person name="Debuchy R."/>
            <person name="Gladieux P."/>
            <person name="Thoren M.H."/>
            <person name="Johannesson H."/>
        </authorList>
    </citation>
    <scope>NUCLEOTIDE SEQUENCE</scope>
    <source>
        <strain evidence="2">CBS 232.78</strain>
    </source>
</reference>
<feature type="chain" id="PRO_5041931965" evidence="1">
    <location>
        <begin position="22"/>
        <end position="460"/>
    </location>
</feature>
<dbReference type="AlphaFoldDB" id="A0AAE0NWT2"/>
<evidence type="ECO:0000313" key="3">
    <source>
        <dbReference type="Proteomes" id="UP001285441"/>
    </source>
</evidence>
<keyword evidence="1" id="KW-0732">Signal</keyword>
<accession>A0AAE0NWT2</accession>
<proteinExistence type="predicted"/>
<protein>
    <submittedName>
        <fullName evidence="2">Uncharacterized protein</fullName>
    </submittedName>
</protein>
<reference evidence="2" key="1">
    <citation type="journal article" date="2023" name="Mol. Phylogenet. Evol.">
        <title>Genome-scale phylogeny and comparative genomics of the fungal order Sordariales.</title>
        <authorList>
            <person name="Hensen N."/>
            <person name="Bonometti L."/>
            <person name="Westerberg I."/>
            <person name="Brannstrom I.O."/>
            <person name="Guillou S."/>
            <person name="Cros-Aarteil S."/>
            <person name="Calhoun S."/>
            <person name="Haridas S."/>
            <person name="Kuo A."/>
            <person name="Mondo S."/>
            <person name="Pangilinan J."/>
            <person name="Riley R."/>
            <person name="LaButti K."/>
            <person name="Andreopoulos B."/>
            <person name="Lipzen A."/>
            <person name="Chen C."/>
            <person name="Yan M."/>
            <person name="Daum C."/>
            <person name="Ng V."/>
            <person name="Clum A."/>
            <person name="Steindorff A."/>
            <person name="Ohm R.A."/>
            <person name="Martin F."/>
            <person name="Silar P."/>
            <person name="Natvig D.O."/>
            <person name="Lalanne C."/>
            <person name="Gautier V."/>
            <person name="Ament-Velasquez S.L."/>
            <person name="Kruys A."/>
            <person name="Hutchinson M.I."/>
            <person name="Powell A.J."/>
            <person name="Barry K."/>
            <person name="Miller A.N."/>
            <person name="Grigoriev I.V."/>
            <person name="Debuchy R."/>
            <person name="Gladieux P."/>
            <person name="Hiltunen Thoren M."/>
            <person name="Johannesson H."/>
        </authorList>
    </citation>
    <scope>NUCLEOTIDE SEQUENCE</scope>
    <source>
        <strain evidence="2">CBS 232.78</strain>
    </source>
</reference>
<comment type="caution">
    <text evidence="2">The sequence shown here is derived from an EMBL/GenBank/DDBJ whole genome shotgun (WGS) entry which is preliminary data.</text>
</comment>
<organism evidence="2 3">
    <name type="scientific">Podospora didyma</name>
    <dbReference type="NCBI Taxonomy" id="330526"/>
    <lineage>
        <taxon>Eukaryota</taxon>
        <taxon>Fungi</taxon>
        <taxon>Dikarya</taxon>
        <taxon>Ascomycota</taxon>
        <taxon>Pezizomycotina</taxon>
        <taxon>Sordariomycetes</taxon>
        <taxon>Sordariomycetidae</taxon>
        <taxon>Sordariales</taxon>
        <taxon>Podosporaceae</taxon>
        <taxon>Podospora</taxon>
    </lineage>
</organism>
<keyword evidence="3" id="KW-1185">Reference proteome</keyword>
<name>A0AAE0NWT2_9PEZI</name>
<evidence type="ECO:0000256" key="1">
    <source>
        <dbReference type="SAM" id="SignalP"/>
    </source>
</evidence>
<evidence type="ECO:0000313" key="2">
    <source>
        <dbReference type="EMBL" id="KAK3389268.1"/>
    </source>
</evidence>
<dbReference type="Proteomes" id="UP001285441">
    <property type="component" value="Unassembled WGS sequence"/>
</dbReference>